<feature type="domain" description="Peptidase S1" evidence="10">
    <location>
        <begin position="36"/>
        <end position="254"/>
    </location>
</feature>
<dbReference type="InterPro" id="IPR001314">
    <property type="entry name" value="Peptidase_S1A"/>
</dbReference>
<dbReference type="CDD" id="cd00190">
    <property type="entry name" value="Tryp_SPc"/>
    <property type="match status" value="2"/>
</dbReference>
<dbReference type="PROSITE" id="PS00135">
    <property type="entry name" value="TRYPSIN_SER"/>
    <property type="match status" value="1"/>
</dbReference>
<dbReference type="PANTHER" id="PTHR24276:SF98">
    <property type="entry name" value="FI18310P1-RELATED"/>
    <property type="match status" value="1"/>
</dbReference>
<keyword evidence="4 8" id="KW-0645">Protease</keyword>
<evidence type="ECO:0000259" key="10">
    <source>
        <dbReference type="PROSITE" id="PS50240"/>
    </source>
</evidence>
<sequence>MNAGLLLLLVSGTLGAVSPLNYLFGTVPKDEYDWKIVGGSDAPEGAYPYQVSLRSFGSHNCGGSIIDATTVMTAAHCVTGSNPSYLRVVAGSNKLNSGGVTYEIESIRAHTEYDSWRFTNDIALLKLKTPISFTDKVKAVDLESEYLGAEVDCVLSGWGRLNYPGSLPNNLQHIDLKTITSEDCAKLLNHDSVDRTHICTLTKAGEGACHGDSGGPLVANKQIGIVSFGRPCAKGAVSPLNYLFGTVPKVGYEWRIVGGSDAPEGAYPYQVSLRNLGNHECGGSIIDATTVMTAAQCVTGSSPSFLRVVVGSNKLNSGGIAYEIESIRAHTGYDSWRLTNDIALLKLKTPISFTDKVKAVDLETEYLGADVDCVLSGWGVLKVGGRVPNKLQHIDLKTITNEYCAKLLFRSFIDRTHVCTFTKYREGACHGDAGGPLVTNKQIGIVSFVYACAVGYPDAFTRVSAFTDWIEENRY</sequence>
<keyword evidence="7" id="KW-1015">Disulfide bond</keyword>
<dbReference type="InterPro" id="IPR050430">
    <property type="entry name" value="Peptidase_S1"/>
</dbReference>
<evidence type="ECO:0000256" key="8">
    <source>
        <dbReference type="RuleBase" id="RU363034"/>
    </source>
</evidence>
<dbReference type="GO" id="GO:0016485">
    <property type="term" value="P:protein processing"/>
    <property type="evidence" value="ECO:0007669"/>
    <property type="project" value="UniProtKB-ARBA"/>
</dbReference>
<organism evidence="11 12">
    <name type="scientific">Photinus pyralis</name>
    <name type="common">Common eastern firefly</name>
    <name type="synonym">Lampyris pyralis</name>
    <dbReference type="NCBI Taxonomy" id="7054"/>
    <lineage>
        <taxon>Eukaryota</taxon>
        <taxon>Metazoa</taxon>
        <taxon>Ecdysozoa</taxon>
        <taxon>Arthropoda</taxon>
        <taxon>Hexapoda</taxon>
        <taxon>Insecta</taxon>
        <taxon>Pterygota</taxon>
        <taxon>Neoptera</taxon>
        <taxon>Endopterygota</taxon>
        <taxon>Coleoptera</taxon>
        <taxon>Polyphaga</taxon>
        <taxon>Elateriformia</taxon>
        <taxon>Elateroidea</taxon>
        <taxon>Lampyridae</taxon>
        <taxon>Lampyrinae</taxon>
        <taxon>Photinus</taxon>
    </lineage>
</organism>
<dbReference type="GO" id="GO:0004252">
    <property type="term" value="F:serine-type endopeptidase activity"/>
    <property type="evidence" value="ECO:0007669"/>
    <property type="project" value="InterPro"/>
</dbReference>
<keyword evidence="5 8" id="KW-0378">Hydrolase</keyword>
<dbReference type="SUPFAM" id="SSF50494">
    <property type="entry name" value="Trypsin-like serine proteases"/>
    <property type="match status" value="2"/>
</dbReference>
<name>A0A5N4A956_PHOPY</name>
<dbReference type="PROSITE" id="PS50240">
    <property type="entry name" value="TRYPSIN_DOM"/>
    <property type="match status" value="2"/>
</dbReference>
<evidence type="ECO:0000256" key="2">
    <source>
        <dbReference type="ARBA" id="ARBA00007664"/>
    </source>
</evidence>
<feature type="signal peptide" evidence="9">
    <location>
        <begin position="1"/>
        <end position="15"/>
    </location>
</feature>
<dbReference type="PANTHER" id="PTHR24276">
    <property type="entry name" value="POLYSERASE-RELATED"/>
    <property type="match status" value="1"/>
</dbReference>
<dbReference type="FunFam" id="2.40.10.10:FF:000047">
    <property type="entry name" value="Trypsin eta"/>
    <property type="match status" value="2"/>
</dbReference>
<evidence type="ECO:0000313" key="11">
    <source>
        <dbReference type="EMBL" id="KAB0793866.1"/>
    </source>
</evidence>
<reference evidence="11 12" key="1">
    <citation type="journal article" date="2018" name="Elife">
        <title>Firefly genomes illuminate parallel origins of bioluminescence in beetles.</title>
        <authorList>
            <person name="Fallon T.R."/>
            <person name="Lower S.E."/>
            <person name="Chang C.H."/>
            <person name="Bessho-Uehara M."/>
            <person name="Martin G.J."/>
            <person name="Bewick A.J."/>
            <person name="Behringer M."/>
            <person name="Debat H.J."/>
            <person name="Wong I."/>
            <person name="Day J.C."/>
            <person name="Suvorov A."/>
            <person name="Silva C.J."/>
            <person name="Stanger-Hall K.F."/>
            <person name="Hall D.W."/>
            <person name="Schmitz R.J."/>
            <person name="Nelson D.R."/>
            <person name="Lewis S.M."/>
            <person name="Shigenobu S."/>
            <person name="Bybee S.M."/>
            <person name="Larracuente A.M."/>
            <person name="Oba Y."/>
            <person name="Weng J.K."/>
        </authorList>
    </citation>
    <scope>NUCLEOTIDE SEQUENCE [LARGE SCALE GENOMIC DNA]</scope>
    <source>
        <strain evidence="11">1611_PpyrPB1</strain>
        <tissue evidence="11">Whole body</tissue>
    </source>
</reference>
<dbReference type="Pfam" id="PF00089">
    <property type="entry name" value="Trypsin"/>
    <property type="match status" value="2"/>
</dbReference>
<dbReference type="InterPro" id="IPR018114">
    <property type="entry name" value="TRYPSIN_HIS"/>
</dbReference>
<dbReference type="InterPro" id="IPR043504">
    <property type="entry name" value="Peptidase_S1_PA_chymotrypsin"/>
</dbReference>
<dbReference type="InterPro" id="IPR009003">
    <property type="entry name" value="Peptidase_S1_PA"/>
</dbReference>
<evidence type="ECO:0000256" key="9">
    <source>
        <dbReference type="SAM" id="SignalP"/>
    </source>
</evidence>
<dbReference type="PRINTS" id="PR00722">
    <property type="entry name" value="CHYMOTRYPSIN"/>
</dbReference>
<dbReference type="AlphaFoldDB" id="A0A5N4A956"/>
<gene>
    <name evidence="11" type="ORF">PPYR_13486</name>
</gene>
<keyword evidence="12" id="KW-1185">Reference proteome</keyword>
<dbReference type="InParanoid" id="A0A5N4A956"/>
<evidence type="ECO:0000256" key="7">
    <source>
        <dbReference type="ARBA" id="ARBA00023157"/>
    </source>
</evidence>
<protein>
    <recommendedName>
        <fullName evidence="10">Peptidase S1 domain-containing protein</fullName>
    </recommendedName>
</protein>
<dbReference type="InterPro" id="IPR001254">
    <property type="entry name" value="Trypsin_dom"/>
</dbReference>
<keyword evidence="3" id="KW-0964">Secreted</keyword>
<comment type="similarity">
    <text evidence="2">Belongs to the peptidase S1 family.</text>
</comment>
<feature type="domain" description="Peptidase S1" evidence="10">
    <location>
        <begin position="256"/>
        <end position="475"/>
    </location>
</feature>
<keyword evidence="6 8" id="KW-0720">Serine protease</keyword>
<proteinExistence type="inferred from homology"/>
<evidence type="ECO:0000256" key="3">
    <source>
        <dbReference type="ARBA" id="ARBA00022525"/>
    </source>
</evidence>
<evidence type="ECO:0000256" key="6">
    <source>
        <dbReference type="ARBA" id="ARBA00022825"/>
    </source>
</evidence>
<dbReference type="Proteomes" id="UP000327044">
    <property type="component" value="Unassembled WGS sequence"/>
</dbReference>
<comment type="subcellular location">
    <subcellularLocation>
        <location evidence="1">Secreted</location>
    </subcellularLocation>
</comment>
<dbReference type="SMART" id="SM00020">
    <property type="entry name" value="Tryp_SPc"/>
    <property type="match status" value="2"/>
</dbReference>
<evidence type="ECO:0000256" key="4">
    <source>
        <dbReference type="ARBA" id="ARBA00022670"/>
    </source>
</evidence>
<evidence type="ECO:0000256" key="1">
    <source>
        <dbReference type="ARBA" id="ARBA00004613"/>
    </source>
</evidence>
<comment type="caution">
    <text evidence="11">The sequence shown here is derived from an EMBL/GenBank/DDBJ whole genome shotgun (WGS) entry which is preliminary data.</text>
</comment>
<dbReference type="PROSITE" id="PS00134">
    <property type="entry name" value="TRYPSIN_HIS"/>
    <property type="match status" value="1"/>
</dbReference>
<dbReference type="Gene3D" id="2.40.10.10">
    <property type="entry name" value="Trypsin-like serine proteases"/>
    <property type="match status" value="4"/>
</dbReference>
<keyword evidence="9" id="KW-0732">Signal</keyword>
<dbReference type="InterPro" id="IPR033116">
    <property type="entry name" value="TRYPSIN_SER"/>
</dbReference>
<dbReference type="EMBL" id="VVIM01000009">
    <property type="protein sequence ID" value="KAB0793866.1"/>
    <property type="molecule type" value="Genomic_DNA"/>
</dbReference>
<evidence type="ECO:0000313" key="12">
    <source>
        <dbReference type="Proteomes" id="UP000327044"/>
    </source>
</evidence>
<accession>A0A5N4A956</accession>
<dbReference type="GO" id="GO:0005576">
    <property type="term" value="C:extracellular region"/>
    <property type="evidence" value="ECO:0007669"/>
    <property type="project" value="UniProtKB-SubCell"/>
</dbReference>
<evidence type="ECO:0000256" key="5">
    <source>
        <dbReference type="ARBA" id="ARBA00022801"/>
    </source>
</evidence>
<dbReference type="FunCoup" id="A0A5N4A956">
    <property type="interactions" value="44"/>
</dbReference>
<feature type="chain" id="PRO_5024383936" description="Peptidase S1 domain-containing protein" evidence="9">
    <location>
        <begin position="16"/>
        <end position="475"/>
    </location>
</feature>